<gene>
    <name evidence="2" type="ORF">LCGC14_2148030</name>
</gene>
<dbReference type="CDD" id="cd02226">
    <property type="entry name" value="cupin_YdbB-like"/>
    <property type="match status" value="1"/>
</dbReference>
<organism evidence="2">
    <name type="scientific">marine sediment metagenome</name>
    <dbReference type="NCBI Taxonomy" id="412755"/>
    <lineage>
        <taxon>unclassified sequences</taxon>
        <taxon>metagenomes</taxon>
        <taxon>ecological metagenomes</taxon>
    </lineage>
</organism>
<proteinExistence type="predicted"/>
<sequence>MISKIKLENKIQEIEGKPWSPIDITRTNDQVVRMALLEGDFHWHKHTNEDELFYVFKGEIIIQLKNQPNIKLNEGEMVVIPKGIEHCPKSSEPSYVLLFEPIKLKTMGD</sequence>
<dbReference type="EMBL" id="LAZR01027303">
    <property type="protein sequence ID" value="KKL66133.1"/>
    <property type="molecule type" value="Genomic_DNA"/>
</dbReference>
<dbReference type="InterPro" id="IPR052044">
    <property type="entry name" value="PKS_Associated_Protein"/>
</dbReference>
<accession>A0A0F9DW91</accession>
<dbReference type="InterPro" id="IPR011051">
    <property type="entry name" value="RmlC_Cupin_sf"/>
</dbReference>
<evidence type="ECO:0000259" key="1">
    <source>
        <dbReference type="Pfam" id="PF07883"/>
    </source>
</evidence>
<dbReference type="InterPro" id="IPR014710">
    <property type="entry name" value="RmlC-like_jellyroll"/>
</dbReference>
<dbReference type="InterPro" id="IPR013096">
    <property type="entry name" value="Cupin_2"/>
</dbReference>
<dbReference type="AlphaFoldDB" id="A0A0F9DW91"/>
<name>A0A0F9DW91_9ZZZZ</name>
<feature type="domain" description="Cupin type-2" evidence="1">
    <location>
        <begin position="40"/>
        <end position="92"/>
    </location>
</feature>
<dbReference type="PANTHER" id="PTHR36114">
    <property type="entry name" value="16.7 KDA PROTEIN IN WHIE LOCUS"/>
    <property type="match status" value="1"/>
</dbReference>
<evidence type="ECO:0000313" key="2">
    <source>
        <dbReference type="EMBL" id="KKL66133.1"/>
    </source>
</evidence>
<dbReference type="Pfam" id="PF07883">
    <property type="entry name" value="Cupin_2"/>
    <property type="match status" value="1"/>
</dbReference>
<dbReference type="SUPFAM" id="SSF51182">
    <property type="entry name" value="RmlC-like cupins"/>
    <property type="match status" value="1"/>
</dbReference>
<protein>
    <recommendedName>
        <fullName evidence="1">Cupin type-2 domain-containing protein</fullName>
    </recommendedName>
</protein>
<comment type="caution">
    <text evidence="2">The sequence shown here is derived from an EMBL/GenBank/DDBJ whole genome shotgun (WGS) entry which is preliminary data.</text>
</comment>
<dbReference type="PANTHER" id="PTHR36114:SF1">
    <property type="entry name" value="16.7 KDA PROTEIN IN WHIE LOCUS"/>
    <property type="match status" value="1"/>
</dbReference>
<reference evidence="2" key="1">
    <citation type="journal article" date="2015" name="Nature">
        <title>Complex archaea that bridge the gap between prokaryotes and eukaryotes.</title>
        <authorList>
            <person name="Spang A."/>
            <person name="Saw J.H."/>
            <person name="Jorgensen S.L."/>
            <person name="Zaremba-Niedzwiedzka K."/>
            <person name="Martijn J."/>
            <person name="Lind A.E."/>
            <person name="van Eijk R."/>
            <person name="Schleper C."/>
            <person name="Guy L."/>
            <person name="Ettema T.J."/>
        </authorList>
    </citation>
    <scope>NUCLEOTIDE SEQUENCE</scope>
</reference>
<dbReference type="Gene3D" id="2.60.120.10">
    <property type="entry name" value="Jelly Rolls"/>
    <property type="match status" value="1"/>
</dbReference>